<keyword evidence="4" id="KW-1015">Disulfide bond</keyword>
<dbReference type="PANTHER" id="PTHR47966">
    <property type="entry name" value="BETA-SITE APP-CLEAVING ENZYME, ISOFORM A-RELATED"/>
    <property type="match status" value="1"/>
</dbReference>
<comment type="caution">
    <text evidence="8">The sequence shown here is derived from an EMBL/GenBank/DDBJ whole genome shotgun (WGS) entry which is preliminary data.</text>
</comment>
<evidence type="ECO:0000313" key="8">
    <source>
        <dbReference type="EMBL" id="RCK67038.1"/>
    </source>
</evidence>
<dbReference type="AlphaFoldDB" id="A0A367YMJ2"/>
<evidence type="ECO:0000256" key="6">
    <source>
        <dbReference type="SAM" id="SignalP"/>
    </source>
</evidence>
<dbReference type="GO" id="GO:0000324">
    <property type="term" value="C:fungal-type vacuole"/>
    <property type="evidence" value="ECO:0007669"/>
    <property type="project" value="TreeGrafter"/>
</dbReference>
<dbReference type="Proteomes" id="UP000253472">
    <property type="component" value="Unassembled WGS sequence"/>
</dbReference>
<protein>
    <submittedName>
        <fullName evidence="8">Aspartic proteinase yapsin-3</fullName>
    </submittedName>
</protein>
<accession>A0A367YMJ2</accession>
<dbReference type="GO" id="GO:0004190">
    <property type="term" value="F:aspartic-type endopeptidase activity"/>
    <property type="evidence" value="ECO:0007669"/>
    <property type="project" value="UniProtKB-KW"/>
</dbReference>
<feature type="domain" description="Peptidase A1" evidence="7">
    <location>
        <begin position="41"/>
        <end position="349"/>
    </location>
</feature>
<dbReference type="SUPFAM" id="SSF50630">
    <property type="entry name" value="Acid proteases"/>
    <property type="match status" value="1"/>
</dbReference>
<keyword evidence="3" id="KW-0645">Protease</keyword>
<feature type="chain" id="PRO_5016686101" evidence="6">
    <location>
        <begin position="18"/>
        <end position="457"/>
    </location>
</feature>
<comment type="similarity">
    <text evidence="1">Belongs to the peptidase A1 family.</text>
</comment>
<dbReference type="PANTHER" id="PTHR47966:SF51">
    <property type="entry name" value="BETA-SITE APP-CLEAVING ENZYME, ISOFORM A-RELATED"/>
    <property type="match status" value="1"/>
</dbReference>
<dbReference type="EMBL" id="QLNQ01000001">
    <property type="protein sequence ID" value="RCK67038.1"/>
    <property type="molecule type" value="Genomic_DNA"/>
</dbReference>
<evidence type="ECO:0000259" key="7">
    <source>
        <dbReference type="PROSITE" id="PS51767"/>
    </source>
</evidence>
<evidence type="ECO:0000256" key="4">
    <source>
        <dbReference type="ARBA" id="ARBA00023157"/>
    </source>
</evidence>
<dbReference type="STRING" id="5486.A0A367YMJ2"/>
<feature type="compositionally biased region" description="Low complexity" evidence="5">
    <location>
        <begin position="397"/>
        <end position="451"/>
    </location>
</feature>
<feature type="region of interest" description="Disordered" evidence="5">
    <location>
        <begin position="397"/>
        <end position="457"/>
    </location>
</feature>
<evidence type="ECO:0000256" key="1">
    <source>
        <dbReference type="ARBA" id="ARBA00007447"/>
    </source>
</evidence>
<keyword evidence="3" id="KW-0064">Aspartyl protease</keyword>
<name>A0A367YMJ2_9ASCO</name>
<dbReference type="OrthoDB" id="771136at2759"/>
<dbReference type="InterPro" id="IPR001461">
    <property type="entry name" value="Aspartic_peptidase_A1"/>
</dbReference>
<dbReference type="InterPro" id="IPR021109">
    <property type="entry name" value="Peptidase_aspartic_dom_sf"/>
</dbReference>
<keyword evidence="9" id="KW-1185">Reference proteome</keyword>
<gene>
    <name evidence="8" type="primary">YPS3</name>
    <name evidence="8" type="ORF">Cantr_03463</name>
</gene>
<dbReference type="Pfam" id="PF00026">
    <property type="entry name" value="Asp"/>
    <property type="match status" value="1"/>
</dbReference>
<evidence type="ECO:0000313" key="9">
    <source>
        <dbReference type="Proteomes" id="UP000253472"/>
    </source>
</evidence>
<dbReference type="InterPro" id="IPR033121">
    <property type="entry name" value="PEPTIDASE_A1"/>
</dbReference>
<dbReference type="Gene3D" id="2.40.70.10">
    <property type="entry name" value="Acid Proteases"/>
    <property type="match status" value="2"/>
</dbReference>
<dbReference type="GO" id="GO:0051603">
    <property type="term" value="P:proteolysis involved in protein catabolic process"/>
    <property type="evidence" value="ECO:0007669"/>
    <property type="project" value="TreeGrafter"/>
</dbReference>
<keyword evidence="3" id="KW-0378">Hydrolase</keyword>
<sequence length="457" mass="49193">MNAVITNLLLAVSTAAAASILSLSNGAVKIDLAISDEHMYYLQGLALGTPPQSISNIIIDSGSSDLMIVESIYNASASTTFVNTNQSYLMRYGFDDPFSVYQVSDNIESSDFTLTNLTMGYALTSDIQSFSGVLGIGFRAEELFGTNYPNFPYLLQEQGVTESVLYSFDGRDDNSAIIFGGLSTNIIDGPLVKIPFVQAILFSGPVNEWIIPAFTVNEVKLDDVIISNQNTIYQIDSGTNGFLPPTPVLNNLLALLGTDYFEDDDGNAYYDIKDIEGRQLMFNVQGYEIGFALTDIIGETVEQNGTTYAVLNLASYNIGYDSYDAVLPNLIFKYYYGVFDYDNYQVYFGKYKQGAGAGNVVAVDNGDNLPYSTVDAPDPSNTYSVIYVAEGETTIAASSTKESSSEASATSADSATSDETTSATSDETTATSDAAISNSSTLPTPTTTNSPKRCYKA</sequence>
<dbReference type="PROSITE" id="PS51767">
    <property type="entry name" value="PEPTIDASE_A1"/>
    <property type="match status" value="1"/>
</dbReference>
<keyword evidence="2 6" id="KW-0732">Signal</keyword>
<evidence type="ECO:0000256" key="5">
    <source>
        <dbReference type="SAM" id="MobiDB-lite"/>
    </source>
</evidence>
<dbReference type="GO" id="GO:0005576">
    <property type="term" value="C:extracellular region"/>
    <property type="evidence" value="ECO:0007669"/>
    <property type="project" value="UniProtKB-ARBA"/>
</dbReference>
<proteinExistence type="inferred from homology"/>
<reference evidence="8 9" key="1">
    <citation type="submission" date="2018-06" db="EMBL/GenBank/DDBJ databases">
        <title>Whole genome sequencing of Candida tropicalis (genome annotated by CSBL at Korea University).</title>
        <authorList>
            <person name="Ahn J."/>
        </authorList>
    </citation>
    <scope>NUCLEOTIDE SEQUENCE [LARGE SCALE GENOMIC DNA]</scope>
    <source>
        <strain evidence="8 9">ATCC 20962</strain>
    </source>
</reference>
<dbReference type="InterPro" id="IPR001969">
    <property type="entry name" value="Aspartic_peptidase_AS"/>
</dbReference>
<organism evidence="8 9">
    <name type="scientific">Candida viswanathii</name>
    <dbReference type="NCBI Taxonomy" id="5486"/>
    <lineage>
        <taxon>Eukaryota</taxon>
        <taxon>Fungi</taxon>
        <taxon>Dikarya</taxon>
        <taxon>Ascomycota</taxon>
        <taxon>Saccharomycotina</taxon>
        <taxon>Pichiomycetes</taxon>
        <taxon>Debaryomycetaceae</taxon>
        <taxon>Candida/Lodderomyces clade</taxon>
        <taxon>Candida</taxon>
    </lineage>
</organism>
<evidence type="ECO:0000256" key="2">
    <source>
        <dbReference type="ARBA" id="ARBA00022729"/>
    </source>
</evidence>
<evidence type="ECO:0000256" key="3">
    <source>
        <dbReference type="ARBA" id="ARBA00022750"/>
    </source>
</evidence>
<feature type="signal peptide" evidence="6">
    <location>
        <begin position="1"/>
        <end position="17"/>
    </location>
</feature>
<dbReference type="PROSITE" id="PS00141">
    <property type="entry name" value="ASP_PROTEASE"/>
    <property type="match status" value="1"/>
</dbReference>